<feature type="signal peptide" evidence="1">
    <location>
        <begin position="1"/>
        <end position="20"/>
    </location>
</feature>
<dbReference type="OrthoDB" id="996269at2"/>
<organism evidence="3 4">
    <name type="scientific">Sinomicrobium oceani</name>
    <dbReference type="NCBI Taxonomy" id="1150368"/>
    <lineage>
        <taxon>Bacteria</taxon>
        <taxon>Pseudomonadati</taxon>
        <taxon>Bacteroidota</taxon>
        <taxon>Flavobacteriia</taxon>
        <taxon>Flavobacteriales</taxon>
        <taxon>Flavobacteriaceae</taxon>
        <taxon>Sinomicrobium</taxon>
    </lineage>
</organism>
<dbReference type="Proteomes" id="UP000182248">
    <property type="component" value="Unassembled WGS sequence"/>
</dbReference>
<dbReference type="RefSeq" id="WP_139276005.1">
    <property type="nucleotide sequence ID" value="NZ_FPJE01000004.1"/>
</dbReference>
<reference evidence="3 4" key="1">
    <citation type="submission" date="2016-11" db="EMBL/GenBank/DDBJ databases">
        <authorList>
            <person name="Jaros S."/>
            <person name="Januszkiewicz K."/>
            <person name="Wedrychowicz H."/>
        </authorList>
    </citation>
    <scope>NUCLEOTIDE SEQUENCE [LARGE SCALE GENOMIC DNA]</scope>
    <source>
        <strain evidence="3 4">CGMCC 1.12145</strain>
    </source>
</reference>
<dbReference type="AlphaFoldDB" id="A0A1K1N4Y9"/>
<name>A0A1K1N4Y9_9FLAO</name>
<protein>
    <recommendedName>
        <fullName evidence="2">Lipocalin-like domain-containing protein</fullName>
    </recommendedName>
</protein>
<feature type="domain" description="Lipocalin-like" evidence="2">
    <location>
        <begin position="44"/>
        <end position="112"/>
    </location>
</feature>
<evidence type="ECO:0000256" key="1">
    <source>
        <dbReference type="SAM" id="SignalP"/>
    </source>
</evidence>
<feature type="chain" id="PRO_5012995643" description="Lipocalin-like domain-containing protein" evidence="1">
    <location>
        <begin position="21"/>
        <end position="152"/>
    </location>
</feature>
<keyword evidence="4" id="KW-1185">Reference proteome</keyword>
<proteinExistence type="predicted"/>
<dbReference type="STRING" id="1150368.SAMN02927921_01017"/>
<keyword evidence="1" id="KW-0732">Signal</keyword>
<accession>A0A1K1N4Y9</accession>
<dbReference type="InterPro" id="IPR024311">
    <property type="entry name" value="Lipocalin-like"/>
</dbReference>
<sequence length="152" mass="17046">MKKILLLVLAVSSVICVSCSNDDDSVSPEKAIEGIWSAGSYHFVRYRDGEKVSESKSTFDENNVLEMRFREDGSFVHYYRENGGEDEGSYTGTYTIDGDEIILLYNSGGSDQELVRAQYTISKRILTTVTDEVSSQGGSLYREVTTTEYNKM</sequence>
<dbReference type="Pfam" id="PF13648">
    <property type="entry name" value="Lipocalin_4"/>
    <property type="match status" value="1"/>
</dbReference>
<dbReference type="EMBL" id="FPJE01000004">
    <property type="protein sequence ID" value="SFW30377.1"/>
    <property type="molecule type" value="Genomic_DNA"/>
</dbReference>
<evidence type="ECO:0000313" key="4">
    <source>
        <dbReference type="Proteomes" id="UP000182248"/>
    </source>
</evidence>
<evidence type="ECO:0000313" key="3">
    <source>
        <dbReference type="EMBL" id="SFW30377.1"/>
    </source>
</evidence>
<gene>
    <name evidence="3" type="ORF">SAMN02927921_01017</name>
</gene>
<evidence type="ECO:0000259" key="2">
    <source>
        <dbReference type="Pfam" id="PF13648"/>
    </source>
</evidence>